<dbReference type="PANTHER" id="PTHR45969:SF69">
    <property type="entry name" value="FINGER DOMAIN PROTEIN, PUTATIVE (AFU_ORTHOLOGUE AFUA_3G12190)-RELATED"/>
    <property type="match status" value="1"/>
</dbReference>
<dbReference type="SUPFAM" id="SSF54236">
    <property type="entry name" value="Ubiquitin-like"/>
    <property type="match status" value="1"/>
</dbReference>
<evidence type="ECO:0000256" key="2">
    <source>
        <dbReference type="ARBA" id="ARBA00022771"/>
    </source>
</evidence>
<dbReference type="PROSITE" id="PS50089">
    <property type="entry name" value="ZF_RING_2"/>
    <property type="match status" value="1"/>
</dbReference>
<feature type="domain" description="RING-type" evidence="6">
    <location>
        <begin position="229"/>
        <end position="275"/>
    </location>
</feature>
<evidence type="ECO:0000259" key="6">
    <source>
        <dbReference type="PROSITE" id="PS50089"/>
    </source>
</evidence>
<dbReference type="PANTHER" id="PTHR45969">
    <property type="entry name" value="RING ZINC FINGER PROTEIN-RELATED"/>
    <property type="match status" value="1"/>
</dbReference>
<name>A0A835ZBV8_9STRA</name>
<dbReference type="InterPro" id="IPR011016">
    <property type="entry name" value="Znf_RING-CH"/>
</dbReference>
<evidence type="ECO:0008006" key="9">
    <source>
        <dbReference type="Google" id="ProtNLM"/>
    </source>
</evidence>
<comment type="caution">
    <text evidence="7">The sequence shown here is derived from an EMBL/GenBank/DDBJ whole genome shotgun (WGS) entry which is preliminary data.</text>
</comment>
<evidence type="ECO:0000259" key="5">
    <source>
        <dbReference type="PROSITE" id="PS50053"/>
    </source>
</evidence>
<dbReference type="Proteomes" id="UP000664859">
    <property type="component" value="Unassembled WGS sequence"/>
</dbReference>
<accession>A0A835ZBV8</accession>
<organism evidence="7 8">
    <name type="scientific">Tribonema minus</name>
    <dbReference type="NCBI Taxonomy" id="303371"/>
    <lineage>
        <taxon>Eukaryota</taxon>
        <taxon>Sar</taxon>
        <taxon>Stramenopiles</taxon>
        <taxon>Ochrophyta</taxon>
        <taxon>PX clade</taxon>
        <taxon>Xanthophyceae</taxon>
        <taxon>Tribonematales</taxon>
        <taxon>Tribonemataceae</taxon>
        <taxon>Tribonema</taxon>
    </lineage>
</organism>
<evidence type="ECO:0000256" key="4">
    <source>
        <dbReference type="PROSITE-ProRule" id="PRU00175"/>
    </source>
</evidence>
<evidence type="ECO:0000256" key="1">
    <source>
        <dbReference type="ARBA" id="ARBA00022723"/>
    </source>
</evidence>
<dbReference type="SMART" id="SM00744">
    <property type="entry name" value="RINGv"/>
    <property type="match status" value="1"/>
</dbReference>
<dbReference type="GO" id="GO:0016567">
    <property type="term" value="P:protein ubiquitination"/>
    <property type="evidence" value="ECO:0007669"/>
    <property type="project" value="TreeGrafter"/>
</dbReference>
<dbReference type="InterPro" id="IPR001841">
    <property type="entry name" value="Znf_RING"/>
</dbReference>
<dbReference type="OrthoDB" id="428577at2759"/>
<sequence>MIQDAEGIPLDQQRLCWHGTALEGCRTVSDYNMKFCPELCEPTLQLVLMLRGGGCVTGGRFADVADASSISRMAFDDDAPKWRVACPGLNAEGVCSTTWCRARGEMVIHEVGMGAFTLGDACACPLCRRPFTPVTCAFHDCVWMFEGVKAGGGAALGSVWREAGDAYERFNTGAEGESGGSMVEWERLVLVAKYRGHVRVPDAGTAAARSVAGEPAAPAGGSGAQVDDCAVCLEPLHSRIWEPAETPCGHVYHEACLKAWRRSSSAASATCPTCRADL</sequence>
<dbReference type="Pfam" id="PF13639">
    <property type="entry name" value="zf-RING_2"/>
    <property type="match status" value="1"/>
</dbReference>
<dbReference type="InterPro" id="IPR029071">
    <property type="entry name" value="Ubiquitin-like_domsf"/>
</dbReference>
<dbReference type="PROSITE" id="PS50053">
    <property type="entry name" value="UBIQUITIN_2"/>
    <property type="match status" value="1"/>
</dbReference>
<evidence type="ECO:0000313" key="8">
    <source>
        <dbReference type="Proteomes" id="UP000664859"/>
    </source>
</evidence>
<gene>
    <name evidence="7" type="ORF">JKP88DRAFT_175910</name>
</gene>
<keyword evidence="8" id="KW-1185">Reference proteome</keyword>
<evidence type="ECO:0000313" key="7">
    <source>
        <dbReference type="EMBL" id="KAG5190201.1"/>
    </source>
</evidence>
<dbReference type="CDD" id="cd16448">
    <property type="entry name" value="RING-H2"/>
    <property type="match status" value="1"/>
</dbReference>
<dbReference type="InterPro" id="IPR013083">
    <property type="entry name" value="Znf_RING/FYVE/PHD"/>
</dbReference>
<feature type="domain" description="Ubiquitin-like" evidence="5">
    <location>
        <begin position="1"/>
        <end position="34"/>
    </location>
</feature>
<keyword evidence="3" id="KW-0862">Zinc</keyword>
<protein>
    <recommendedName>
        <fullName evidence="9">RING-type domain-containing protein</fullName>
    </recommendedName>
</protein>
<evidence type="ECO:0000256" key="3">
    <source>
        <dbReference type="ARBA" id="ARBA00022833"/>
    </source>
</evidence>
<dbReference type="Gene3D" id="3.30.40.10">
    <property type="entry name" value="Zinc/RING finger domain, C3HC4 (zinc finger)"/>
    <property type="match status" value="1"/>
</dbReference>
<dbReference type="AlphaFoldDB" id="A0A835ZBV8"/>
<dbReference type="GO" id="GO:0008270">
    <property type="term" value="F:zinc ion binding"/>
    <property type="evidence" value="ECO:0007669"/>
    <property type="project" value="UniProtKB-KW"/>
</dbReference>
<reference evidence="7" key="1">
    <citation type="submission" date="2021-02" db="EMBL/GenBank/DDBJ databases">
        <title>First Annotated Genome of the Yellow-green Alga Tribonema minus.</title>
        <authorList>
            <person name="Mahan K.M."/>
        </authorList>
    </citation>
    <scope>NUCLEOTIDE SEQUENCE</scope>
    <source>
        <strain evidence="7">UTEX B ZZ1240</strain>
    </source>
</reference>
<keyword evidence="1" id="KW-0479">Metal-binding</keyword>
<keyword evidence="2 4" id="KW-0863">Zinc-finger</keyword>
<dbReference type="Gene3D" id="3.10.20.90">
    <property type="entry name" value="Phosphatidylinositol 3-kinase Catalytic Subunit, Chain A, domain 1"/>
    <property type="match status" value="1"/>
</dbReference>
<dbReference type="SMART" id="SM00184">
    <property type="entry name" value="RING"/>
    <property type="match status" value="1"/>
</dbReference>
<dbReference type="SUPFAM" id="SSF57850">
    <property type="entry name" value="RING/U-box"/>
    <property type="match status" value="1"/>
</dbReference>
<proteinExistence type="predicted"/>
<dbReference type="InterPro" id="IPR000626">
    <property type="entry name" value="Ubiquitin-like_dom"/>
</dbReference>
<dbReference type="GO" id="GO:0061630">
    <property type="term" value="F:ubiquitin protein ligase activity"/>
    <property type="evidence" value="ECO:0007669"/>
    <property type="project" value="TreeGrafter"/>
</dbReference>
<dbReference type="EMBL" id="JAFCMP010000037">
    <property type="protein sequence ID" value="KAG5190201.1"/>
    <property type="molecule type" value="Genomic_DNA"/>
</dbReference>